<dbReference type="InterPro" id="IPR036721">
    <property type="entry name" value="RCK_C_sf"/>
</dbReference>
<evidence type="ECO:0000313" key="4">
    <source>
        <dbReference type="EMBL" id="GAA1006314.1"/>
    </source>
</evidence>
<name>A0ABN1SV56_9ACTN</name>
<gene>
    <name evidence="4" type="ORF">GCM10009564_13230</name>
</gene>
<accession>A0ABN1SV56</accession>
<dbReference type="InterPro" id="IPR036291">
    <property type="entry name" value="NAD(P)-bd_dom_sf"/>
</dbReference>
<evidence type="ECO:0000313" key="5">
    <source>
        <dbReference type="Proteomes" id="UP001501072"/>
    </source>
</evidence>
<dbReference type="PANTHER" id="PTHR43833:SF5">
    <property type="entry name" value="TRK SYSTEM POTASSIUM UPTAKE PROTEIN TRKA"/>
    <property type="match status" value="1"/>
</dbReference>
<reference evidence="4 5" key="1">
    <citation type="journal article" date="2019" name="Int. J. Syst. Evol. Microbiol.">
        <title>The Global Catalogue of Microorganisms (GCM) 10K type strain sequencing project: providing services to taxonomists for standard genome sequencing and annotation.</title>
        <authorList>
            <consortium name="The Broad Institute Genomics Platform"/>
            <consortium name="The Broad Institute Genome Sequencing Center for Infectious Disease"/>
            <person name="Wu L."/>
            <person name="Ma J."/>
        </authorList>
    </citation>
    <scope>NUCLEOTIDE SEQUENCE [LARGE SCALE GENOMIC DNA]</scope>
    <source>
        <strain evidence="4 5">JCM 11269</strain>
    </source>
</reference>
<dbReference type="Gene3D" id="3.30.70.1450">
    <property type="entry name" value="Regulator of K+ conductance, C-terminal domain"/>
    <property type="match status" value="1"/>
</dbReference>
<dbReference type="InterPro" id="IPR006037">
    <property type="entry name" value="RCK_C"/>
</dbReference>
<dbReference type="Pfam" id="PF02254">
    <property type="entry name" value="TrkA_N"/>
    <property type="match status" value="1"/>
</dbReference>
<feature type="domain" description="RCK C-terminal" evidence="3">
    <location>
        <begin position="190"/>
        <end position="270"/>
    </location>
</feature>
<keyword evidence="1" id="KW-0813">Transport</keyword>
<dbReference type="Gene3D" id="3.40.50.720">
    <property type="entry name" value="NAD(P)-binding Rossmann-like Domain"/>
    <property type="match status" value="1"/>
</dbReference>
<dbReference type="EMBL" id="BAAAHU010000009">
    <property type="protein sequence ID" value="GAA1006314.1"/>
    <property type="molecule type" value="Genomic_DNA"/>
</dbReference>
<evidence type="ECO:0000256" key="1">
    <source>
        <dbReference type="ARBA" id="ARBA00022448"/>
    </source>
</evidence>
<keyword evidence="2" id="KW-0406">Ion transport</keyword>
<comment type="caution">
    <text evidence="4">The sequence shown here is derived from an EMBL/GenBank/DDBJ whole genome shotgun (WGS) entry which is preliminary data.</text>
</comment>
<dbReference type="PROSITE" id="PS51202">
    <property type="entry name" value="RCK_C"/>
    <property type="match status" value="1"/>
</dbReference>
<proteinExistence type="predicted"/>
<dbReference type="SUPFAM" id="SSF116726">
    <property type="entry name" value="TrkA C-terminal domain-like"/>
    <property type="match status" value="1"/>
</dbReference>
<evidence type="ECO:0000256" key="2">
    <source>
        <dbReference type="ARBA" id="ARBA00023065"/>
    </source>
</evidence>
<dbReference type="InterPro" id="IPR050721">
    <property type="entry name" value="Trk_Ktr_HKT_K-transport"/>
</dbReference>
<dbReference type="Proteomes" id="UP001501072">
    <property type="component" value="Unassembled WGS sequence"/>
</dbReference>
<keyword evidence="5" id="KW-1185">Reference proteome</keyword>
<evidence type="ECO:0000259" key="3">
    <source>
        <dbReference type="PROSITE" id="PS51202"/>
    </source>
</evidence>
<dbReference type="SUPFAM" id="SSF51735">
    <property type="entry name" value="NAD(P)-binding Rossmann-fold domains"/>
    <property type="match status" value="1"/>
</dbReference>
<dbReference type="PANTHER" id="PTHR43833">
    <property type="entry name" value="POTASSIUM CHANNEL PROTEIN 2-RELATED-RELATED"/>
    <property type="match status" value="1"/>
</dbReference>
<dbReference type="InterPro" id="IPR003148">
    <property type="entry name" value="RCK_N"/>
</dbReference>
<protein>
    <submittedName>
        <fullName evidence="4">TrkA family potassium uptake protein</fullName>
    </submittedName>
</protein>
<organism evidence="4 5">
    <name type="scientific">Streptomyces thermogriseus</name>
    <dbReference type="NCBI Taxonomy" id="75292"/>
    <lineage>
        <taxon>Bacteria</taxon>
        <taxon>Bacillati</taxon>
        <taxon>Actinomycetota</taxon>
        <taxon>Actinomycetes</taxon>
        <taxon>Kitasatosporales</taxon>
        <taxon>Streptomycetaceae</taxon>
        <taxon>Streptomyces</taxon>
    </lineage>
</organism>
<sequence length="270" mass="28381">MGCKAPFKDIVERRVRWKVGALTVPEGDGRVSGAVSEADLLPEEEFRDGDRDRFTQPHRATGLAKAGAVSADVALVECDDGRVAEPKDLARVRPAHVRLLAGDACGPDLPERAGALASDLVVAVTGRDEDNLVIGLLAKRRFGVERVAARVNEAENAWLFDQRWGVDVAVPAATPLLSLIEEATGATDTVALLRLGRAGVEVVETAITERSRAAGRALGEIALPAGTVAATVVRGGRPAVPGPGLRLPPGAGLLLVSHEATEQEIHAVFR</sequence>